<keyword evidence="1" id="KW-1133">Transmembrane helix</keyword>
<dbReference type="EMBL" id="KQ947414">
    <property type="protein sequence ID" value="KUJ17468.1"/>
    <property type="molecule type" value="Genomic_DNA"/>
</dbReference>
<dbReference type="RefSeq" id="XP_018071823.1">
    <property type="nucleotide sequence ID" value="XM_018208178.1"/>
</dbReference>
<accession>A0A194XBD1</accession>
<dbReference type="GeneID" id="28817904"/>
<name>A0A194XBD1_MOLSC</name>
<dbReference type="KEGG" id="psco:LY89DRAFT_54114"/>
<protein>
    <submittedName>
        <fullName evidence="2">Uncharacterized protein</fullName>
    </submittedName>
</protein>
<evidence type="ECO:0000256" key="1">
    <source>
        <dbReference type="SAM" id="Phobius"/>
    </source>
</evidence>
<dbReference type="AlphaFoldDB" id="A0A194XBD1"/>
<dbReference type="InParanoid" id="A0A194XBD1"/>
<feature type="transmembrane region" description="Helical" evidence="1">
    <location>
        <begin position="23"/>
        <end position="46"/>
    </location>
</feature>
<evidence type="ECO:0000313" key="2">
    <source>
        <dbReference type="EMBL" id="KUJ17468.1"/>
    </source>
</evidence>
<proteinExistence type="predicted"/>
<gene>
    <name evidence="2" type="ORF">LY89DRAFT_54114</name>
</gene>
<organism evidence="2 3">
    <name type="scientific">Mollisia scopiformis</name>
    <name type="common">Conifer needle endophyte fungus</name>
    <name type="synonym">Phialocephala scopiformis</name>
    <dbReference type="NCBI Taxonomy" id="149040"/>
    <lineage>
        <taxon>Eukaryota</taxon>
        <taxon>Fungi</taxon>
        <taxon>Dikarya</taxon>
        <taxon>Ascomycota</taxon>
        <taxon>Pezizomycotina</taxon>
        <taxon>Leotiomycetes</taxon>
        <taxon>Helotiales</taxon>
        <taxon>Mollisiaceae</taxon>
        <taxon>Mollisia</taxon>
    </lineage>
</organism>
<dbReference type="Proteomes" id="UP000070700">
    <property type="component" value="Unassembled WGS sequence"/>
</dbReference>
<sequence length="120" mass="13196">MGGGSCYGTDCGGFPVTTHRAGLIIGLSVGLGWILLVFLSSCLFSVSRAANYAITKEIAVLILLILGFPFFLGRLGFRPCIDHYKMDWFKKIGRWFDEKNIEAWKTLLEAGRQGGGFAGW</sequence>
<reference evidence="2 3" key="1">
    <citation type="submission" date="2015-10" db="EMBL/GenBank/DDBJ databases">
        <title>Full genome of DAOMC 229536 Phialocephala scopiformis, a fungal endophyte of spruce producing the potent anti-insectan compound rugulosin.</title>
        <authorList>
            <consortium name="DOE Joint Genome Institute"/>
            <person name="Walker A.K."/>
            <person name="Frasz S.L."/>
            <person name="Seifert K.A."/>
            <person name="Miller J.D."/>
            <person name="Mondo S.J."/>
            <person name="Labutti K."/>
            <person name="Lipzen A."/>
            <person name="Dockter R."/>
            <person name="Kennedy M."/>
            <person name="Grigoriev I.V."/>
            <person name="Spatafora J.W."/>
        </authorList>
    </citation>
    <scope>NUCLEOTIDE SEQUENCE [LARGE SCALE GENOMIC DNA]</scope>
    <source>
        <strain evidence="2 3">CBS 120377</strain>
    </source>
</reference>
<feature type="transmembrane region" description="Helical" evidence="1">
    <location>
        <begin position="58"/>
        <end position="77"/>
    </location>
</feature>
<keyword evidence="1" id="KW-0472">Membrane</keyword>
<keyword evidence="3" id="KW-1185">Reference proteome</keyword>
<evidence type="ECO:0000313" key="3">
    <source>
        <dbReference type="Proteomes" id="UP000070700"/>
    </source>
</evidence>
<keyword evidence="1" id="KW-0812">Transmembrane</keyword>